<dbReference type="AlphaFoldDB" id="A0A9D3SYS9"/>
<evidence type="ECO:0000313" key="8">
    <source>
        <dbReference type="EMBL" id="KAG7335943.1"/>
    </source>
</evidence>
<dbReference type="InterPro" id="IPR002004">
    <property type="entry name" value="PABP_HYD_C"/>
</dbReference>
<dbReference type="InterPro" id="IPR045305">
    <property type="entry name" value="RRM2_I_PABPs"/>
</dbReference>
<dbReference type="OrthoDB" id="19742at2759"/>
<feature type="domain" description="PABC" evidence="7">
    <location>
        <begin position="258"/>
        <end position="336"/>
    </location>
</feature>
<dbReference type="PROSITE" id="PS50102">
    <property type="entry name" value="RRM"/>
    <property type="match status" value="2"/>
</dbReference>
<name>A0A9D3SYS9_9TELE</name>
<feature type="compositionally biased region" description="Basic and acidic residues" evidence="5">
    <location>
        <begin position="170"/>
        <end position="182"/>
    </location>
</feature>
<dbReference type="SMART" id="SM00360">
    <property type="entry name" value="RRM"/>
    <property type="match status" value="2"/>
</dbReference>
<evidence type="ECO:0000259" key="6">
    <source>
        <dbReference type="PROSITE" id="PS50102"/>
    </source>
</evidence>
<feature type="region of interest" description="Disordered" evidence="5">
    <location>
        <begin position="345"/>
        <end position="366"/>
    </location>
</feature>
<evidence type="ECO:0000256" key="5">
    <source>
        <dbReference type="SAM" id="MobiDB-lite"/>
    </source>
</evidence>
<dbReference type="PROSITE" id="PS51309">
    <property type="entry name" value="PABC"/>
    <property type="match status" value="1"/>
</dbReference>
<dbReference type="Proteomes" id="UP000824219">
    <property type="component" value="Linkage Group LG01"/>
</dbReference>
<feature type="domain" description="RRM" evidence="6">
    <location>
        <begin position="89"/>
        <end position="165"/>
    </location>
</feature>
<accession>A0A9D3SYS9</accession>
<dbReference type="Pfam" id="PF00658">
    <property type="entry name" value="MLLE"/>
    <property type="match status" value="1"/>
</dbReference>
<evidence type="ECO:0000313" key="9">
    <source>
        <dbReference type="Proteomes" id="UP000824219"/>
    </source>
</evidence>
<keyword evidence="3 4" id="KW-0694">RNA-binding</keyword>
<dbReference type="InterPro" id="IPR000504">
    <property type="entry name" value="RRM_dom"/>
</dbReference>
<dbReference type="InterPro" id="IPR012677">
    <property type="entry name" value="Nucleotide-bd_a/b_plait_sf"/>
</dbReference>
<dbReference type="CDD" id="cd12379">
    <property type="entry name" value="RRM2_I_PABPs"/>
    <property type="match status" value="1"/>
</dbReference>
<feature type="compositionally biased region" description="Pro residues" evidence="5">
    <location>
        <begin position="218"/>
        <end position="227"/>
    </location>
</feature>
<dbReference type="GO" id="GO:0003723">
    <property type="term" value="F:RNA binding"/>
    <property type="evidence" value="ECO:0007669"/>
    <property type="project" value="UniProtKB-UniRule"/>
</dbReference>
<proteinExistence type="inferred from homology"/>
<gene>
    <name evidence="8" type="ORF">KOW79_000636</name>
</gene>
<evidence type="ECO:0000256" key="4">
    <source>
        <dbReference type="PROSITE-ProRule" id="PRU00176"/>
    </source>
</evidence>
<dbReference type="SUPFAM" id="SSF63570">
    <property type="entry name" value="PABC (PABP) domain"/>
    <property type="match status" value="1"/>
</dbReference>
<comment type="caution">
    <text evidence="8">The sequence shown here is derived from an EMBL/GenBank/DDBJ whole genome shotgun (WGS) entry which is preliminary data.</text>
</comment>
<evidence type="ECO:0008006" key="10">
    <source>
        <dbReference type="Google" id="ProtNLM"/>
    </source>
</evidence>
<dbReference type="EMBL" id="JAHKSW010000001">
    <property type="protein sequence ID" value="KAG7335943.1"/>
    <property type="molecule type" value="Genomic_DNA"/>
</dbReference>
<keyword evidence="2" id="KW-0677">Repeat</keyword>
<dbReference type="Pfam" id="PF00076">
    <property type="entry name" value="RRM_1"/>
    <property type="match status" value="2"/>
</dbReference>
<dbReference type="PANTHER" id="PTHR24012">
    <property type="entry name" value="RNA BINDING PROTEIN"/>
    <property type="match status" value="1"/>
</dbReference>
<dbReference type="SMART" id="SM00517">
    <property type="entry name" value="PolyA"/>
    <property type="match status" value="1"/>
</dbReference>
<sequence length="366" mass="41036">MASLYVGDLHPNVTESMLLNKFGSVGKVHSIRLCRVKSPGTSQQYAFVNFQHWADAERALDLLNFDPLLGQPMRIMWSRKDSSRKNNVGNIFIKNLEKSIDSIALYNTFSIFGNILSCKVMCDENGSKGYGYVHFESAQAAETAIRTLNGMLFNDHKVFITHFKSRQERQAANRTIADETSKQVHVSQVQKKEEGHPSIQHAQSAVKPGPAAVKPDPAAAPSPPPSPVTDEKLTMDAMREQSTKQSMDTQTAVPAPARKPLTLYMLESADVEQQVTMLHEYLLPLVEQIHPTRAREITCMVIQGENNYNLLDMVAEPNLLRAKVEQMVAILQGSEAGQNVRLLAPKNKNKKRRKKKKNRSNLYINL</sequence>
<comment type="similarity">
    <text evidence="1">Belongs to the polyadenylate-binding protein type-1 family.</text>
</comment>
<protein>
    <recommendedName>
        <fullName evidence="10">Polyadenylate-binding protein 1-like</fullName>
    </recommendedName>
</protein>
<feature type="compositionally biased region" description="Low complexity" evidence="5">
    <location>
        <begin position="204"/>
        <end position="217"/>
    </location>
</feature>
<organism evidence="8 9">
    <name type="scientific">Hemibagrus wyckioides</name>
    <dbReference type="NCBI Taxonomy" id="337641"/>
    <lineage>
        <taxon>Eukaryota</taxon>
        <taxon>Metazoa</taxon>
        <taxon>Chordata</taxon>
        <taxon>Craniata</taxon>
        <taxon>Vertebrata</taxon>
        <taxon>Euteleostomi</taxon>
        <taxon>Actinopterygii</taxon>
        <taxon>Neopterygii</taxon>
        <taxon>Teleostei</taxon>
        <taxon>Ostariophysi</taxon>
        <taxon>Siluriformes</taxon>
        <taxon>Bagridae</taxon>
        <taxon>Hemibagrus</taxon>
    </lineage>
</organism>
<feature type="compositionally biased region" description="Basic residues" evidence="5">
    <location>
        <begin position="347"/>
        <end position="359"/>
    </location>
</feature>
<dbReference type="InterPro" id="IPR036053">
    <property type="entry name" value="PABP-dom"/>
</dbReference>
<dbReference type="Gene3D" id="3.30.70.330">
    <property type="match status" value="2"/>
</dbReference>
<evidence type="ECO:0000259" key="7">
    <source>
        <dbReference type="PROSITE" id="PS51309"/>
    </source>
</evidence>
<feature type="region of interest" description="Disordered" evidence="5">
    <location>
        <begin position="170"/>
        <end position="231"/>
    </location>
</feature>
<reference evidence="8 9" key="1">
    <citation type="submission" date="2021-06" db="EMBL/GenBank/DDBJ databases">
        <title>Chromosome-level genome assembly of the red-tail catfish (Hemibagrus wyckioides).</title>
        <authorList>
            <person name="Shao F."/>
        </authorList>
    </citation>
    <scope>NUCLEOTIDE SEQUENCE [LARGE SCALE GENOMIC DNA]</scope>
    <source>
        <strain evidence="8">EC202008001</strain>
        <tissue evidence="8">Blood</tissue>
    </source>
</reference>
<evidence type="ECO:0000256" key="2">
    <source>
        <dbReference type="ARBA" id="ARBA00022737"/>
    </source>
</evidence>
<feature type="domain" description="RRM" evidence="6">
    <location>
        <begin position="2"/>
        <end position="80"/>
    </location>
</feature>
<evidence type="ECO:0000256" key="3">
    <source>
        <dbReference type="ARBA" id="ARBA00022884"/>
    </source>
</evidence>
<dbReference type="Gene3D" id="1.10.1900.10">
    <property type="entry name" value="c-terminal domain of poly(a) binding protein"/>
    <property type="match status" value="1"/>
</dbReference>
<dbReference type="InterPro" id="IPR035979">
    <property type="entry name" value="RBD_domain_sf"/>
</dbReference>
<dbReference type="SUPFAM" id="SSF54928">
    <property type="entry name" value="RNA-binding domain, RBD"/>
    <property type="match status" value="2"/>
</dbReference>
<evidence type="ECO:0000256" key="1">
    <source>
        <dbReference type="ARBA" id="ARBA00008557"/>
    </source>
</evidence>
<dbReference type="FunFam" id="3.30.70.330:FF:000003">
    <property type="entry name" value="Polyadenylate-binding protein"/>
    <property type="match status" value="1"/>
</dbReference>
<keyword evidence="9" id="KW-1185">Reference proteome</keyword>